<sequence length="117" mass="12075">MLIRTFPFGALVALLFVALATSGFAHRIASPDEQAAIAFAQAYGVDVSEICGGPGETSGGKGCEACRLHAVTSLPQPAVGLILAELSLDPVDWASRPPILHDLAAVLPHHARAPPTV</sequence>
<dbReference type="eggNOG" id="ENOG50335UP">
    <property type="taxonomic scope" value="Bacteria"/>
</dbReference>
<dbReference type="EMBL" id="AAYA01000007">
    <property type="protein sequence ID" value="EBA08008.1"/>
    <property type="molecule type" value="Genomic_DNA"/>
</dbReference>
<keyword evidence="3" id="KW-1185">Reference proteome</keyword>
<evidence type="ECO:0000256" key="1">
    <source>
        <dbReference type="SAM" id="SignalP"/>
    </source>
</evidence>
<organism evidence="2 3">
    <name type="scientific">Sagittula stellata (strain ATCC 700073 / DSM 11524 / E-37)</name>
    <dbReference type="NCBI Taxonomy" id="388399"/>
    <lineage>
        <taxon>Bacteria</taxon>
        <taxon>Pseudomonadati</taxon>
        <taxon>Pseudomonadota</taxon>
        <taxon>Alphaproteobacteria</taxon>
        <taxon>Rhodobacterales</taxon>
        <taxon>Roseobacteraceae</taxon>
        <taxon>Sagittula</taxon>
    </lineage>
</organism>
<dbReference type="Proteomes" id="UP000005713">
    <property type="component" value="Unassembled WGS sequence"/>
</dbReference>
<protein>
    <recommendedName>
        <fullName evidence="4">Polyketide synthase</fullName>
    </recommendedName>
</protein>
<feature type="chain" id="PRO_5002655029" description="Polyketide synthase" evidence="1">
    <location>
        <begin position="26"/>
        <end position="117"/>
    </location>
</feature>
<evidence type="ECO:0000313" key="2">
    <source>
        <dbReference type="EMBL" id="EBA08008.1"/>
    </source>
</evidence>
<accession>A3K4V9</accession>
<evidence type="ECO:0000313" key="3">
    <source>
        <dbReference type="Proteomes" id="UP000005713"/>
    </source>
</evidence>
<gene>
    <name evidence="2" type="ORF">SSE37_02105</name>
</gene>
<evidence type="ECO:0008006" key="4">
    <source>
        <dbReference type="Google" id="ProtNLM"/>
    </source>
</evidence>
<keyword evidence="1" id="KW-0732">Signal</keyword>
<proteinExistence type="predicted"/>
<name>A3K4V9_SAGS3</name>
<feature type="signal peptide" evidence="1">
    <location>
        <begin position="1"/>
        <end position="25"/>
    </location>
</feature>
<comment type="caution">
    <text evidence="2">The sequence shown here is derived from an EMBL/GenBank/DDBJ whole genome shotgun (WGS) entry which is preliminary data.</text>
</comment>
<dbReference type="AlphaFoldDB" id="A3K4V9"/>
<reference evidence="2 3" key="1">
    <citation type="submission" date="2006-06" db="EMBL/GenBank/DDBJ databases">
        <authorList>
            <person name="Moran M.A."/>
            <person name="Ferriera S."/>
            <person name="Johnson J."/>
            <person name="Kravitz S."/>
            <person name="Beeson K."/>
            <person name="Sutton G."/>
            <person name="Rogers Y.-H."/>
            <person name="Friedman R."/>
            <person name="Frazier M."/>
            <person name="Venter J.C."/>
        </authorList>
    </citation>
    <scope>NUCLEOTIDE SEQUENCE [LARGE SCALE GENOMIC DNA]</scope>
    <source>
        <strain evidence="2 3">E-37</strain>
    </source>
</reference>